<dbReference type="Gene3D" id="2.40.50.1020">
    <property type="entry name" value="LytTr DNA-binding domain"/>
    <property type="match status" value="1"/>
</dbReference>
<dbReference type="PANTHER" id="PTHR37299:SF1">
    <property type="entry name" value="STAGE 0 SPORULATION PROTEIN A HOMOLOG"/>
    <property type="match status" value="1"/>
</dbReference>
<comment type="caution">
    <text evidence="6">The sequence shown here is derived from an EMBL/GenBank/DDBJ whole genome shotgun (WGS) entry which is preliminary data.</text>
</comment>
<dbReference type="Pfam" id="PF00072">
    <property type="entry name" value="Response_reg"/>
    <property type="match status" value="1"/>
</dbReference>
<evidence type="ECO:0000259" key="5">
    <source>
        <dbReference type="PROSITE" id="PS50930"/>
    </source>
</evidence>
<dbReference type="Pfam" id="PF04397">
    <property type="entry name" value="LytTR"/>
    <property type="match status" value="1"/>
</dbReference>
<evidence type="ECO:0000259" key="4">
    <source>
        <dbReference type="PROSITE" id="PS50110"/>
    </source>
</evidence>
<dbReference type="RefSeq" id="WP_186854481.1">
    <property type="nucleotide sequence ID" value="NZ_JACOPG010000003.1"/>
</dbReference>
<feature type="domain" description="Response regulatory" evidence="4">
    <location>
        <begin position="3"/>
        <end position="122"/>
    </location>
</feature>
<dbReference type="EMBL" id="JACOPG010000003">
    <property type="protein sequence ID" value="MBC5686782.1"/>
    <property type="molecule type" value="Genomic_DNA"/>
</dbReference>
<evidence type="ECO:0000256" key="3">
    <source>
        <dbReference type="PROSITE-ProRule" id="PRU00169"/>
    </source>
</evidence>
<dbReference type="PANTHER" id="PTHR37299">
    <property type="entry name" value="TRANSCRIPTIONAL REGULATOR-RELATED"/>
    <property type="match status" value="1"/>
</dbReference>
<dbReference type="SMART" id="SM00448">
    <property type="entry name" value="REC"/>
    <property type="match status" value="1"/>
</dbReference>
<evidence type="ECO:0000313" key="6">
    <source>
        <dbReference type="EMBL" id="MBC5686782.1"/>
    </source>
</evidence>
<sequence>MIHIGICDDDSVFRNHLKEEIAKYFTNTTQDICCHLFEDAEQLFAYDITSLQLLFLDIRLPGKSGLELAQTLQTNGAASTPILIFISSLSNYVFEAIHYAPFRFLRKEFLAEELPEALTAFLQKYHAPNTSVCQIQLVEKGSSHMVSLNEIQYLEINLHYLDFHCTQQTYHVRGKLSAYESILREHSFCRINQSCMVNLDYIRVVSNSSIVLRNGQELFLSRSYKAAFRSAYLKFERSQTHVLTI</sequence>
<accession>A0ABR7GH53</accession>
<dbReference type="PROSITE" id="PS50930">
    <property type="entry name" value="HTH_LYTTR"/>
    <property type="match status" value="1"/>
</dbReference>
<dbReference type="SMART" id="SM00850">
    <property type="entry name" value="LytTR"/>
    <property type="match status" value="1"/>
</dbReference>
<dbReference type="InterPro" id="IPR046947">
    <property type="entry name" value="LytR-like"/>
</dbReference>
<reference evidence="6 7" key="1">
    <citation type="submission" date="2020-08" db="EMBL/GenBank/DDBJ databases">
        <title>Genome public.</title>
        <authorList>
            <person name="Liu C."/>
            <person name="Sun Q."/>
        </authorList>
    </citation>
    <scope>NUCLEOTIDE SEQUENCE [LARGE SCALE GENOMIC DNA]</scope>
    <source>
        <strain evidence="6 7">NSJ-9</strain>
    </source>
</reference>
<protein>
    <recommendedName>
        <fullName evidence="1">Stage 0 sporulation protein A homolog</fullName>
    </recommendedName>
</protein>
<dbReference type="InterPro" id="IPR011006">
    <property type="entry name" value="CheY-like_superfamily"/>
</dbReference>
<gene>
    <name evidence="6" type="ORF">H8R94_09245</name>
</gene>
<keyword evidence="7" id="KW-1185">Reference proteome</keyword>
<evidence type="ECO:0000256" key="2">
    <source>
        <dbReference type="ARBA" id="ARBA00024867"/>
    </source>
</evidence>
<feature type="domain" description="HTH LytTR-type" evidence="5">
    <location>
        <begin position="135"/>
        <end position="234"/>
    </location>
</feature>
<proteinExistence type="predicted"/>
<comment type="function">
    <text evidence="2">May play the central regulatory role in sporulation. It may be an element of the effector pathway responsible for the activation of sporulation genes in response to nutritional stress. Spo0A may act in concert with spo0H (a sigma factor) to control the expression of some genes that are critical to the sporulation process.</text>
</comment>
<dbReference type="SUPFAM" id="SSF52172">
    <property type="entry name" value="CheY-like"/>
    <property type="match status" value="1"/>
</dbReference>
<dbReference type="Gene3D" id="3.40.50.2300">
    <property type="match status" value="1"/>
</dbReference>
<name>A0ABR7GH53_9FIRM</name>
<dbReference type="InterPro" id="IPR007492">
    <property type="entry name" value="LytTR_DNA-bd_dom"/>
</dbReference>
<feature type="modified residue" description="4-aspartylphosphate" evidence="3">
    <location>
        <position position="57"/>
    </location>
</feature>
<evidence type="ECO:0000256" key="1">
    <source>
        <dbReference type="ARBA" id="ARBA00018672"/>
    </source>
</evidence>
<dbReference type="PROSITE" id="PS50110">
    <property type="entry name" value="RESPONSE_REGULATORY"/>
    <property type="match status" value="1"/>
</dbReference>
<keyword evidence="3" id="KW-0597">Phosphoprotein</keyword>
<evidence type="ECO:0000313" key="7">
    <source>
        <dbReference type="Proteomes" id="UP000643810"/>
    </source>
</evidence>
<dbReference type="Proteomes" id="UP000643810">
    <property type="component" value="Unassembled WGS sequence"/>
</dbReference>
<organism evidence="6 7">
    <name type="scientific">Roseburia lenta</name>
    <dbReference type="NCBI Taxonomy" id="2763061"/>
    <lineage>
        <taxon>Bacteria</taxon>
        <taxon>Bacillati</taxon>
        <taxon>Bacillota</taxon>
        <taxon>Clostridia</taxon>
        <taxon>Lachnospirales</taxon>
        <taxon>Lachnospiraceae</taxon>
        <taxon>Roseburia</taxon>
    </lineage>
</organism>
<dbReference type="InterPro" id="IPR001789">
    <property type="entry name" value="Sig_transdc_resp-reg_receiver"/>
</dbReference>